<protein>
    <submittedName>
        <fullName evidence="1">Uncharacterized protein</fullName>
    </submittedName>
</protein>
<evidence type="ECO:0000313" key="2">
    <source>
        <dbReference type="Proteomes" id="UP001215151"/>
    </source>
</evidence>
<organism evidence="1 2">
    <name type="scientific">Trametes cubensis</name>
    <dbReference type="NCBI Taxonomy" id="1111947"/>
    <lineage>
        <taxon>Eukaryota</taxon>
        <taxon>Fungi</taxon>
        <taxon>Dikarya</taxon>
        <taxon>Basidiomycota</taxon>
        <taxon>Agaricomycotina</taxon>
        <taxon>Agaricomycetes</taxon>
        <taxon>Polyporales</taxon>
        <taxon>Polyporaceae</taxon>
        <taxon>Trametes</taxon>
    </lineage>
</organism>
<reference evidence="1" key="1">
    <citation type="submission" date="2022-11" db="EMBL/GenBank/DDBJ databases">
        <title>Genome Sequence of Cubamyces cubensis.</title>
        <authorList>
            <person name="Buettner E."/>
        </authorList>
    </citation>
    <scope>NUCLEOTIDE SEQUENCE</scope>
    <source>
        <strain evidence="1">MPL-01</strain>
    </source>
</reference>
<comment type="caution">
    <text evidence="1">The sequence shown here is derived from an EMBL/GenBank/DDBJ whole genome shotgun (WGS) entry which is preliminary data.</text>
</comment>
<dbReference type="EMBL" id="JAPEVG010000036">
    <property type="protein sequence ID" value="KAJ8494446.1"/>
    <property type="molecule type" value="Genomic_DNA"/>
</dbReference>
<proteinExistence type="predicted"/>
<dbReference type="AlphaFoldDB" id="A0AAD7XE17"/>
<evidence type="ECO:0000313" key="1">
    <source>
        <dbReference type="EMBL" id="KAJ8494446.1"/>
    </source>
</evidence>
<dbReference type="Proteomes" id="UP001215151">
    <property type="component" value="Unassembled WGS sequence"/>
</dbReference>
<sequence>MGQGGYLSIYNTTPHEWRRTFQFAYQMNSWEFPTTIAPYTSVNIYIEFDEGLFTHTGDDKGEVNYELVGCPAGQAQFQLIARLRDLNANFIEFPARLAPDTDVPVGGKLNIGWRDNGVAVFILAGQHGNLHVLKNAA</sequence>
<keyword evidence="2" id="KW-1185">Reference proteome</keyword>
<accession>A0AAD7XE17</accession>
<name>A0AAD7XE17_9APHY</name>
<gene>
    <name evidence="1" type="ORF">ONZ51_g2315</name>
</gene>